<name>A0A2J8I682_VIBDI</name>
<dbReference type="RefSeq" id="WP_102965375.1">
    <property type="nucleotide sequence ID" value="NZ_POSK01000002.1"/>
</dbReference>
<organism evidence="1 2">
    <name type="scientific">Vibrio diazotrophicus</name>
    <dbReference type="NCBI Taxonomy" id="685"/>
    <lineage>
        <taxon>Bacteria</taxon>
        <taxon>Pseudomonadati</taxon>
        <taxon>Pseudomonadota</taxon>
        <taxon>Gammaproteobacteria</taxon>
        <taxon>Vibrionales</taxon>
        <taxon>Vibrionaceae</taxon>
        <taxon>Vibrio</taxon>
    </lineage>
</organism>
<dbReference type="AlphaFoldDB" id="A0A2J8I682"/>
<accession>A0A2J8I682</accession>
<dbReference type="Proteomes" id="UP000236449">
    <property type="component" value="Unassembled WGS sequence"/>
</dbReference>
<comment type="caution">
    <text evidence="1">The sequence shown here is derived from an EMBL/GenBank/DDBJ whole genome shotgun (WGS) entry which is preliminary data.</text>
</comment>
<sequence length="412" mass="45661">MSRCLQKGVTTLAVTSILLMVALTVTLGTQKSLFYQIKRSQNEIKSRQNHWLAEGAIECGYAQFRAENKVPQNITDCGSGHGVIASFVPSVHGQRVVAQSGYSTVEKEILIKNRLSSGAIQSNADLYFHSSLSFATPDPGKLTERGWECVALRYGRRFYSPSLVNQGVVHGRKPYEDFSNPGYKDCLGSHRSFGQSWGHLGKDFVQDAHLSLFEQFFNVPAHEHDKVKMSDKVTVMEGVGYPKQVYNCGSALASQIRSGKHFLWVEGGCEIKMSEYNNLVNAASATDGVLILVHEGVFSVMGKPPGGSSEPFKGVLFHFNREFVASPIQWRGFVADRILNHPSSVVERSFRNIASYYQYGAFSLSGGQYFDTPGQSAVFNDSLEVNFNGDVINNVQANVNPPRWREGSWYAE</sequence>
<evidence type="ECO:0000313" key="2">
    <source>
        <dbReference type="Proteomes" id="UP000236449"/>
    </source>
</evidence>
<evidence type="ECO:0000313" key="1">
    <source>
        <dbReference type="EMBL" id="PNI05994.1"/>
    </source>
</evidence>
<reference evidence="1 2" key="1">
    <citation type="submission" date="2018-01" db="EMBL/GenBank/DDBJ databases">
        <title>Draft genome sequences of six Vibrio diazotrophicus strains isolated from deep-sea sediments of the Baltic Sea.</title>
        <authorList>
            <person name="Castillo D."/>
            <person name="Vandieken V."/>
            <person name="Chiang O."/>
            <person name="Middelboe M."/>
        </authorList>
    </citation>
    <scope>NUCLEOTIDE SEQUENCE [LARGE SCALE GENOMIC DNA]</scope>
    <source>
        <strain evidence="1 2">60.27F</strain>
    </source>
</reference>
<dbReference type="OrthoDB" id="5814101at2"/>
<proteinExistence type="predicted"/>
<protein>
    <submittedName>
        <fullName evidence="1">Uncharacterized protein</fullName>
    </submittedName>
</protein>
<gene>
    <name evidence="1" type="ORF">C1N32_03080</name>
</gene>
<dbReference type="EMBL" id="POSK01000002">
    <property type="protein sequence ID" value="PNI05994.1"/>
    <property type="molecule type" value="Genomic_DNA"/>
</dbReference>